<feature type="compositionally biased region" description="Low complexity" evidence="1">
    <location>
        <begin position="75"/>
        <end position="93"/>
    </location>
</feature>
<evidence type="ECO:0000313" key="2">
    <source>
        <dbReference type="EMBL" id="RFU27429.1"/>
    </source>
</evidence>
<gene>
    <name evidence="2" type="ORF">B7463_g8909</name>
</gene>
<evidence type="ECO:0000256" key="1">
    <source>
        <dbReference type="SAM" id="MobiDB-lite"/>
    </source>
</evidence>
<feature type="non-terminal residue" evidence="2">
    <location>
        <position position="1"/>
    </location>
</feature>
<comment type="caution">
    <text evidence="2">The sequence shown here is derived from an EMBL/GenBank/DDBJ whole genome shotgun (WGS) entry which is preliminary data.</text>
</comment>
<proteinExistence type="predicted"/>
<evidence type="ECO:0000313" key="3">
    <source>
        <dbReference type="Proteomes" id="UP000258309"/>
    </source>
</evidence>
<dbReference type="Proteomes" id="UP000258309">
    <property type="component" value="Unassembled WGS sequence"/>
</dbReference>
<keyword evidence="3" id="KW-1185">Reference proteome</keyword>
<feature type="region of interest" description="Disordered" evidence="1">
    <location>
        <begin position="64"/>
        <end position="116"/>
    </location>
</feature>
<dbReference type="AlphaFoldDB" id="A0A3E2H1Z8"/>
<organism evidence="2 3">
    <name type="scientific">Scytalidium lignicola</name>
    <name type="common">Hyphomycete</name>
    <dbReference type="NCBI Taxonomy" id="5539"/>
    <lineage>
        <taxon>Eukaryota</taxon>
        <taxon>Fungi</taxon>
        <taxon>Dikarya</taxon>
        <taxon>Ascomycota</taxon>
        <taxon>Pezizomycotina</taxon>
        <taxon>Leotiomycetes</taxon>
        <taxon>Leotiomycetes incertae sedis</taxon>
        <taxon>Scytalidium</taxon>
    </lineage>
</organism>
<sequence length="344" mass="37526">MGPTECWFFMNLAINQQHQPTPTPTDWKIGGAQKVVRDLHALAQVWMSWSSSFVSSPARIHLPKKHAARGGEKNQPASQRASQTSSTSQTSPQHDGRGSEGASRPTSRSWSPREDRALLPPWPGCILGGSESRSASGASLHHTILRYKYDTQEAAVAHARPVWIPSRKLVHVRGVVVASCVPVALSVLGATAKAVGYCWLCGLEETGLLQSWENEEQQRKGELVSWGKGKVRCWWCDYPSASYYICVTERSIIRASSKTGAVQNSRLSQPQKLPRVLSLLPLFQYRATCYLPSTTASATCAGSATTSNPLLPLLALALALALPFPRGSIAPCHHLISQLSRQIQ</sequence>
<name>A0A3E2H1Z8_SCYLI</name>
<protein>
    <submittedName>
        <fullName evidence="2">Uncharacterized protein</fullName>
    </submittedName>
</protein>
<reference evidence="2 3" key="1">
    <citation type="submission" date="2018-05" db="EMBL/GenBank/DDBJ databases">
        <title>Draft genome sequence of Scytalidium lignicola DSM 105466, a ubiquitous saprotrophic fungus.</title>
        <authorList>
            <person name="Buettner E."/>
            <person name="Gebauer A.M."/>
            <person name="Hofrichter M."/>
            <person name="Liers C."/>
            <person name="Kellner H."/>
        </authorList>
    </citation>
    <scope>NUCLEOTIDE SEQUENCE [LARGE SCALE GENOMIC DNA]</scope>
    <source>
        <strain evidence="2 3">DSM 105466</strain>
    </source>
</reference>
<dbReference type="EMBL" id="NCSJ02000207">
    <property type="protein sequence ID" value="RFU27429.1"/>
    <property type="molecule type" value="Genomic_DNA"/>
</dbReference>
<accession>A0A3E2H1Z8</accession>
<feature type="non-terminal residue" evidence="2">
    <location>
        <position position="344"/>
    </location>
</feature>